<dbReference type="HAMAP" id="MF_01147">
    <property type="entry name" value="Lgt"/>
    <property type="match status" value="1"/>
</dbReference>
<comment type="pathway">
    <text evidence="7">Protein modification; lipoprotein biosynthesis (diacylglyceryl transfer).</text>
</comment>
<evidence type="ECO:0000256" key="3">
    <source>
        <dbReference type="ARBA" id="ARBA00022679"/>
    </source>
</evidence>
<dbReference type="PANTHER" id="PTHR30589:SF0">
    <property type="entry name" value="PHOSPHATIDYLGLYCEROL--PROLIPOPROTEIN DIACYLGLYCERYL TRANSFERASE"/>
    <property type="match status" value="1"/>
</dbReference>
<gene>
    <name evidence="7" type="primary">lgt</name>
    <name evidence="8" type="ORF">JJJ17_15035</name>
</gene>
<sequence>MIPFPNISPEIFTINLGGLSLSLRWYALAYLAGLLIGWRILIRMMRGNAIWGDRAPMQPRQVDDLLTWVILGVILGGRLGFVLFYEPGYYLSNPLQILKVWEGGMSFHGGFAGVIVATWAYCRANGIPPLRLADAMAVVAPIGLFFGRVANFINAELWGRPTDAPWGVIFPGEAAQNCAGVEGLCARHPSQLYEAGLEGLLLGLILWALVRSGGLRRPGLSFGIFLAGYGLARMFVELFRVADAQFITPDNPLGHVIGGPVIGLTMGQVLSLPMVLLGLIFIFRALQRPRIPATLTA</sequence>
<dbReference type="GO" id="GO:0008961">
    <property type="term" value="F:phosphatidylglycerol-prolipoprotein diacylglyceryl transferase activity"/>
    <property type="evidence" value="ECO:0007669"/>
    <property type="project" value="UniProtKB-UniRule"/>
</dbReference>
<reference evidence="8" key="1">
    <citation type="submission" date="2021-01" db="EMBL/GenBank/DDBJ databases">
        <title>Paracoccus amoyensis sp. nov., isolated from the surface seawater along the coast of Xiamen Island, China.</title>
        <authorList>
            <person name="Lyu L."/>
        </authorList>
    </citation>
    <scope>NUCLEOTIDE SEQUENCE</scope>
    <source>
        <strain evidence="8">MJ17</strain>
    </source>
</reference>
<dbReference type="NCBIfam" id="TIGR00544">
    <property type="entry name" value="lgt"/>
    <property type="match status" value="1"/>
</dbReference>
<dbReference type="Proteomes" id="UP000640485">
    <property type="component" value="Unassembled WGS sequence"/>
</dbReference>
<comment type="caution">
    <text evidence="8">The sequence shown here is derived from an EMBL/GenBank/DDBJ whole genome shotgun (WGS) entry which is preliminary data.</text>
</comment>
<keyword evidence="3 7" id="KW-0808">Transferase</keyword>
<dbReference type="PANTHER" id="PTHR30589">
    <property type="entry name" value="PROLIPOPROTEIN DIACYLGLYCERYL TRANSFERASE"/>
    <property type="match status" value="1"/>
</dbReference>
<evidence type="ECO:0000256" key="2">
    <source>
        <dbReference type="ARBA" id="ARBA00022475"/>
    </source>
</evidence>
<comment type="similarity">
    <text evidence="1 7">Belongs to the Lgt family.</text>
</comment>
<feature type="transmembrane region" description="Helical" evidence="7">
    <location>
        <begin position="105"/>
        <end position="122"/>
    </location>
</feature>
<comment type="subcellular location">
    <subcellularLocation>
        <location evidence="7">Cell membrane</location>
        <topology evidence="7">Multi-pass membrane protein</topology>
    </subcellularLocation>
</comment>
<feature type="transmembrane region" description="Helical" evidence="7">
    <location>
        <begin position="65"/>
        <end position="85"/>
    </location>
</feature>
<accession>A0A934W1Y4</accession>
<keyword evidence="6 7" id="KW-0472">Membrane</keyword>
<dbReference type="InterPro" id="IPR001640">
    <property type="entry name" value="Lgt"/>
</dbReference>
<evidence type="ECO:0000256" key="6">
    <source>
        <dbReference type="ARBA" id="ARBA00023136"/>
    </source>
</evidence>
<comment type="catalytic activity">
    <reaction evidence="7">
        <text>L-cysteinyl-[prolipoprotein] + a 1,2-diacyl-sn-glycero-3-phospho-(1'-sn-glycerol) = an S-1,2-diacyl-sn-glyceryl-L-cysteinyl-[prolipoprotein] + sn-glycerol 1-phosphate + H(+)</text>
        <dbReference type="Rhea" id="RHEA:56712"/>
        <dbReference type="Rhea" id="RHEA-COMP:14679"/>
        <dbReference type="Rhea" id="RHEA-COMP:14680"/>
        <dbReference type="ChEBI" id="CHEBI:15378"/>
        <dbReference type="ChEBI" id="CHEBI:29950"/>
        <dbReference type="ChEBI" id="CHEBI:57685"/>
        <dbReference type="ChEBI" id="CHEBI:64716"/>
        <dbReference type="ChEBI" id="CHEBI:140658"/>
        <dbReference type="EC" id="2.5.1.145"/>
    </reaction>
</comment>
<evidence type="ECO:0000256" key="7">
    <source>
        <dbReference type="HAMAP-Rule" id="MF_01147"/>
    </source>
</evidence>
<feature type="transmembrane region" description="Helical" evidence="7">
    <location>
        <begin position="261"/>
        <end position="283"/>
    </location>
</feature>
<evidence type="ECO:0000313" key="9">
    <source>
        <dbReference type="Proteomes" id="UP000640485"/>
    </source>
</evidence>
<dbReference type="GO" id="GO:0042158">
    <property type="term" value="P:lipoprotein biosynthetic process"/>
    <property type="evidence" value="ECO:0007669"/>
    <property type="project" value="UniProtKB-UniRule"/>
</dbReference>
<feature type="transmembrane region" description="Helical" evidence="7">
    <location>
        <begin position="222"/>
        <end position="241"/>
    </location>
</feature>
<evidence type="ECO:0000256" key="4">
    <source>
        <dbReference type="ARBA" id="ARBA00022692"/>
    </source>
</evidence>
<organism evidence="8 9">
    <name type="scientific">Paracoccus caeni</name>
    <dbReference type="NCBI Taxonomy" id="657651"/>
    <lineage>
        <taxon>Bacteria</taxon>
        <taxon>Pseudomonadati</taxon>
        <taxon>Pseudomonadota</taxon>
        <taxon>Alphaproteobacteria</taxon>
        <taxon>Rhodobacterales</taxon>
        <taxon>Paracoccaceae</taxon>
        <taxon>Paracoccus</taxon>
    </lineage>
</organism>
<dbReference type="GO" id="GO:0005886">
    <property type="term" value="C:plasma membrane"/>
    <property type="evidence" value="ECO:0007669"/>
    <property type="project" value="UniProtKB-SubCell"/>
</dbReference>
<comment type="function">
    <text evidence="7">Catalyzes the transfer of the diacylglyceryl group from phosphatidylglycerol to the sulfhydryl group of the N-terminal cysteine of a prolipoprotein, the first step in the formation of mature lipoproteins.</text>
</comment>
<dbReference type="EC" id="2.5.1.145" evidence="7"/>
<dbReference type="EMBL" id="JAEPRQ010000006">
    <property type="protein sequence ID" value="MBK4217244.1"/>
    <property type="molecule type" value="Genomic_DNA"/>
</dbReference>
<feature type="binding site" evidence="7">
    <location>
        <position position="148"/>
    </location>
    <ligand>
        <name>a 1,2-diacyl-sn-glycero-3-phospho-(1'-sn-glycerol)</name>
        <dbReference type="ChEBI" id="CHEBI:64716"/>
    </ligand>
</feature>
<evidence type="ECO:0000256" key="1">
    <source>
        <dbReference type="ARBA" id="ARBA00007150"/>
    </source>
</evidence>
<dbReference type="PROSITE" id="PS01311">
    <property type="entry name" value="LGT"/>
    <property type="match status" value="1"/>
</dbReference>
<keyword evidence="5 7" id="KW-1133">Transmembrane helix</keyword>
<keyword evidence="9" id="KW-1185">Reference proteome</keyword>
<dbReference type="AlphaFoldDB" id="A0A934W1Y4"/>
<proteinExistence type="inferred from homology"/>
<feature type="transmembrane region" description="Helical" evidence="7">
    <location>
        <begin position="25"/>
        <end position="44"/>
    </location>
</feature>
<dbReference type="Pfam" id="PF01790">
    <property type="entry name" value="LGT"/>
    <property type="match status" value="1"/>
</dbReference>
<dbReference type="RefSeq" id="WP_200687853.1">
    <property type="nucleotide sequence ID" value="NZ_JAEPRQ010000006.1"/>
</dbReference>
<keyword evidence="2 7" id="KW-1003">Cell membrane</keyword>
<keyword evidence="4 7" id="KW-0812">Transmembrane</keyword>
<name>A0A934W1Y4_9RHOB</name>
<protein>
    <recommendedName>
        <fullName evidence="7">Phosphatidylglycerol--prolipoprotein diacylglyceryl transferase</fullName>
        <ecNumber evidence="7">2.5.1.145</ecNumber>
    </recommendedName>
</protein>
<evidence type="ECO:0000313" key="8">
    <source>
        <dbReference type="EMBL" id="MBK4217244.1"/>
    </source>
</evidence>
<evidence type="ECO:0000256" key="5">
    <source>
        <dbReference type="ARBA" id="ARBA00022989"/>
    </source>
</evidence>